<dbReference type="AlphaFoldDB" id="A0A6A6UWK4"/>
<dbReference type="EMBL" id="MU006606">
    <property type="protein sequence ID" value="KAF2742652.1"/>
    <property type="molecule type" value="Genomic_DNA"/>
</dbReference>
<dbReference type="Proteomes" id="UP000799440">
    <property type="component" value="Unassembled WGS sequence"/>
</dbReference>
<dbReference type="OrthoDB" id="3034003at2759"/>
<protein>
    <submittedName>
        <fullName evidence="3">Uncharacterized protein</fullName>
    </submittedName>
</protein>
<name>A0A6A6UWK4_9PLEO</name>
<evidence type="ECO:0000256" key="2">
    <source>
        <dbReference type="SAM" id="Phobius"/>
    </source>
</evidence>
<keyword evidence="2" id="KW-0472">Membrane</keyword>
<organism evidence="3 4">
    <name type="scientific">Sporormia fimetaria CBS 119925</name>
    <dbReference type="NCBI Taxonomy" id="1340428"/>
    <lineage>
        <taxon>Eukaryota</taxon>
        <taxon>Fungi</taxon>
        <taxon>Dikarya</taxon>
        <taxon>Ascomycota</taxon>
        <taxon>Pezizomycotina</taxon>
        <taxon>Dothideomycetes</taxon>
        <taxon>Pleosporomycetidae</taxon>
        <taxon>Pleosporales</taxon>
        <taxon>Sporormiaceae</taxon>
        <taxon>Sporormia</taxon>
    </lineage>
</organism>
<sequence length="837" mass="90950">MVELTVGYVAGLVAFGIFLAQIWSPTALVLYLSGLLRDRETVATWSVAGRSLHKSYWPEILGADTAKSHGVRTHVLLTTLAGPAITFLIAVAAVITPLGLYESMEPSGLKAVEFVYKTDPSPFGAGTPPRGNIPLSRACSEGFGMLARPASCPYSEFPTITKYNGSTYSTEMPWGYDASIPPRLREIYSSGTQGVRTTVSNYFDIEWRQTVATYSPYIYNGTEYPVGTFRQIQSLVTDEIIKPVEGLLANLKSGGLGFRNHTIPLGLTHGATWTEDLLFIEPETECVNTNLTIDFTVTSAQARSGVGGIDEIAEMFLTDRGGFANLNRTYPEYDRDHAHVNAELRARAYKAAWLNNAYSMMLMNITNPRNDSTGQQPFSYLKSEIGKQFPLPLGFAGTQPTALLSSRGFGSYLEINKLEDNNFTNPWGITKMDHFDSISTICSGAGDLDYSNITNIFVVCGLIRPPPVRVDGGSSLVWDRGSKWSSPMYACASTVKAKIKTVTFNIGNSSDFGGLTVLESKDRTYQSEREMPLWAVEDSGMRVGQIEPFWGIVSSEYQNYPNVSTIRQPSLYLPGYSSPATGVGITSFSVIDLSQNLPASDFWKYAMADVYGDNIEFNTPAHSGVSTAVDYGGYTSVALLKRWQDMAATPQGAAKIVDLIWTDLSAQAVVGTKGVLGHNNAGLANETVSISVRPIARRIKYHLKFAIPAFVAALVILIVSLLALCSAVKRRSPLNHMRKRLNQTSAGRLYSWLYWPEADPMHLSTTQWSGALGTREVDVNARDEREMVAIAQSGAGTYMPVGTGVTHDVKGPSMTAAPVGHSPKGSGSRAVSPLLGG</sequence>
<evidence type="ECO:0000313" key="4">
    <source>
        <dbReference type="Proteomes" id="UP000799440"/>
    </source>
</evidence>
<keyword evidence="2" id="KW-0812">Transmembrane</keyword>
<gene>
    <name evidence="3" type="ORF">M011DRAFT_412228</name>
</gene>
<accession>A0A6A6UWK4</accession>
<reference evidence="3" key="1">
    <citation type="journal article" date="2020" name="Stud. Mycol.">
        <title>101 Dothideomycetes genomes: a test case for predicting lifestyles and emergence of pathogens.</title>
        <authorList>
            <person name="Haridas S."/>
            <person name="Albert R."/>
            <person name="Binder M."/>
            <person name="Bloem J."/>
            <person name="Labutti K."/>
            <person name="Salamov A."/>
            <person name="Andreopoulos B."/>
            <person name="Baker S."/>
            <person name="Barry K."/>
            <person name="Bills G."/>
            <person name="Bluhm B."/>
            <person name="Cannon C."/>
            <person name="Castanera R."/>
            <person name="Culley D."/>
            <person name="Daum C."/>
            <person name="Ezra D."/>
            <person name="Gonzalez J."/>
            <person name="Henrissat B."/>
            <person name="Kuo A."/>
            <person name="Liang C."/>
            <person name="Lipzen A."/>
            <person name="Lutzoni F."/>
            <person name="Magnuson J."/>
            <person name="Mondo S."/>
            <person name="Nolan M."/>
            <person name="Ohm R."/>
            <person name="Pangilinan J."/>
            <person name="Park H.-J."/>
            <person name="Ramirez L."/>
            <person name="Alfaro M."/>
            <person name="Sun H."/>
            <person name="Tritt A."/>
            <person name="Yoshinaga Y."/>
            <person name="Zwiers L.-H."/>
            <person name="Turgeon B."/>
            <person name="Goodwin S."/>
            <person name="Spatafora J."/>
            <person name="Crous P."/>
            <person name="Grigoriev I."/>
        </authorList>
    </citation>
    <scope>NUCLEOTIDE SEQUENCE</scope>
    <source>
        <strain evidence="3">CBS 119925</strain>
    </source>
</reference>
<feature type="transmembrane region" description="Helical" evidence="2">
    <location>
        <begin position="6"/>
        <end position="32"/>
    </location>
</feature>
<feature type="region of interest" description="Disordered" evidence="1">
    <location>
        <begin position="812"/>
        <end position="837"/>
    </location>
</feature>
<keyword evidence="2" id="KW-1133">Transmembrane helix</keyword>
<proteinExistence type="predicted"/>
<evidence type="ECO:0000313" key="3">
    <source>
        <dbReference type="EMBL" id="KAF2742652.1"/>
    </source>
</evidence>
<evidence type="ECO:0000256" key="1">
    <source>
        <dbReference type="SAM" id="MobiDB-lite"/>
    </source>
</evidence>
<feature type="transmembrane region" description="Helical" evidence="2">
    <location>
        <begin position="75"/>
        <end position="100"/>
    </location>
</feature>
<keyword evidence="4" id="KW-1185">Reference proteome</keyword>
<feature type="transmembrane region" description="Helical" evidence="2">
    <location>
        <begin position="705"/>
        <end position="728"/>
    </location>
</feature>